<evidence type="ECO:0000313" key="4">
    <source>
        <dbReference type="Proteomes" id="UP000092445"/>
    </source>
</evidence>
<dbReference type="STRING" id="7398.A0A1A9ZYH9"/>
<feature type="transmembrane region" description="Helical" evidence="2">
    <location>
        <begin position="98"/>
        <end position="124"/>
    </location>
</feature>
<feature type="compositionally biased region" description="Basic and acidic residues" evidence="1">
    <location>
        <begin position="17"/>
        <end position="29"/>
    </location>
</feature>
<reference evidence="3" key="2">
    <citation type="submission" date="2020-05" db="UniProtKB">
        <authorList>
            <consortium name="EnsemblMetazoa"/>
        </authorList>
    </citation>
    <scope>IDENTIFICATION</scope>
    <source>
        <strain evidence="3">IAEA</strain>
    </source>
</reference>
<keyword evidence="2" id="KW-0812">Transmembrane</keyword>
<evidence type="ECO:0000313" key="3">
    <source>
        <dbReference type="EnsemblMetazoa" id="GPAI028926-PA"/>
    </source>
</evidence>
<evidence type="ECO:0000256" key="2">
    <source>
        <dbReference type="SAM" id="Phobius"/>
    </source>
</evidence>
<keyword evidence="2" id="KW-0472">Membrane</keyword>
<protein>
    <submittedName>
        <fullName evidence="3">Uncharacterized protein</fullName>
    </submittedName>
</protein>
<proteinExistence type="predicted"/>
<feature type="transmembrane region" description="Helical" evidence="2">
    <location>
        <begin position="34"/>
        <end position="54"/>
    </location>
</feature>
<feature type="transmembrane region" description="Helical" evidence="2">
    <location>
        <begin position="66"/>
        <end position="86"/>
    </location>
</feature>
<sequence length="138" mass="14724">MSSPSDNMMEVTIPPKPMDKPQRTSGDKHSGGSIGYVIYAGEGINLFFPIIAAMKKPKKVLGCPSLLCAGMITLAAFALVLSGAGLTPFCTKNYGTVYWMGIVAVIALLEAITAFIAGTVMNIIEWSRADYSGYETFC</sequence>
<accession>A0A1A9ZYH9</accession>
<dbReference type="AlphaFoldDB" id="A0A1A9ZYH9"/>
<keyword evidence="4" id="KW-1185">Reference proteome</keyword>
<organism evidence="3 4">
    <name type="scientific">Glossina pallidipes</name>
    <name type="common">Tsetse fly</name>
    <dbReference type="NCBI Taxonomy" id="7398"/>
    <lineage>
        <taxon>Eukaryota</taxon>
        <taxon>Metazoa</taxon>
        <taxon>Ecdysozoa</taxon>
        <taxon>Arthropoda</taxon>
        <taxon>Hexapoda</taxon>
        <taxon>Insecta</taxon>
        <taxon>Pterygota</taxon>
        <taxon>Neoptera</taxon>
        <taxon>Endopterygota</taxon>
        <taxon>Diptera</taxon>
        <taxon>Brachycera</taxon>
        <taxon>Muscomorpha</taxon>
        <taxon>Hippoboscoidea</taxon>
        <taxon>Glossinidae</taxon>
        <taxon>Glossina</taxon>
    </lineage>
</organism>
<dbReference type="Proteomes" id="UP000092445">
    <property type="component" value="Unassembled WGS sequence"/>
</dbReference>
<keyword evidence="2" id="KW-1133">Transmembrane helix</keyword>
<name>A0A1A9ZYH9_GLOPL</name>
<feature type="region of interest" description="Disordered" evidence="1">
    <location>
        <begin position="1"/>
        <end position="29"/>
    </location>
</feature>
<reference evidence="4" key="1">
    <citation type="submission" date="2014-03" db="EMBL/GenBank/DDBJ databases">
        <authorList>
            <person name="Aksoy S."/>
            <person name="Warren W."/>
            <person name="Wilson R.K."/>
        </authorList>
    </citation>
    <scope>NUCLEOTIDE SEQUENCE [LARGE SCALE GENOMIC DNA]</scope>
    <source>
        <strain evidence="4">IAEA</strain>
    </source>
</reference>
<evidence type="ECO:0000256" key="1">
    <source>
        <dbReference type="SAM" id="MobiDB-lite"/>
    </source>
</evidence>
<dbReference type="VEuPathDB" id="VectorBase:GPAI028926"/>
<dbReference type="EnsemblMetazoa" id="GPAI028926-RA">
    <property type="protein sequence ID" value="GPAI028926-PA"/>
    <property type="gene ID" value="GPAI028926"/>
</dbReference>